<gene>
    <name evidence="2" type="ORF">ACFO0A_14725</name>
</gene>
<name>A0ABV8RU93_9SPHN</name>
<keyword evidence="1" id="KW-0812">Transmembrane</keyword>
<evidence type="ECO:0000313" key="2">
    <source>
        <dbReference type="EMBL" id="MFC4296309.1"/>
    </source>
</evidence>
<keyword evidence="1" id="KW-0472">Membrane</keyword>
<sequence>MRDRVTRHEALFAVAGGPLAWFVQVCAGFAASSQPCFRAGESIVAHARGIGLPLAVGIACLLIAIASVLLSWRLLTRTRNETAGDHQHLLETGRGRTRFMALWGLDLGIVFAGIIALNLVLQVGLQPCAR</sequence>
<accession>A0ABV8RU93</accession>
<reference evidence="3" key="1">
    <citation type="journal article" date="2019" name="Int. J. Syst. Evol. Microbiol.">
        <title>The Global Catalogue of Microorganisms (GCM) 10K type strain sequencing project: providing services to taxonomists for standard genome sequencing and annotation.</title>
        <authorList>
            <consortium name="The Broad Institute Genomics Platform"/>
            <consortium name="The Broad Institute Genome Sequencing Center for Infectious Disease"/>
            <person name="Wu L."/>
            <person name="Ma J."/>
        </authorList>
    </citation>
    <scope>NUCLEOTIDE SEQUENCE [LARGE SCALE GENOMIC DNA]</scope>
    <source>
        <strain evidence="3">CGMCC 1.12989</strain>
    </source>
</reference>
<evidence type="ECO:0000256" key="1">
    <source>
        <dbReference type="SAM" id="Phobius"/>
    </source>
</evidence>
<keyword evidence="3" id="KW-1185">Reference proteome</keyword>
<proteinExistence type="predicted"/>
<dbReference type="EMBL" id="JBHSDR010000008">
    <property type="protein sequence ID" value="MFC4296309.1"/>
    <property type="molecule type" value="Genomic_DNA"/>
</dbReference>
<feature type="transmembrane region" description="Helical" evidence="1">
    <location>
        <begin position="12"/>
        <end position="30"/>
    </location>
</feature>
<protein>
    <submittedName>
        <fullName evidence="2">Uncharacterized protein</fullName>
    </submittedName>
</protein>
<dbReference type="Proteomes" id="UP001595828">
    <property type="component" value="Unassembled WGS sequence"/>
</dbReference>
<keyword evidence="1" id="KW-1133">Transmembrane helix</keyword>
<feature type="transmembrane region" description="Helical" evidence="1">
    <location>
        <begin position="50"/>
        <end position="72"/>
    </location>
</feature>
<feature type="transmembrane region" description="Helical" evidence="1">
    <location>
        <begin position="99"/>
        <end position="121"/>
    </location>
</feature>
<evidence type="ECO:0000313" key="3">
    <source>
        <dbReference type="Proteomes" id="UP001595828"/>
    </source>
</evidence>
<organism evidence="2 3">
    <name type="scientific">Novosphingobium tardum</name>
    <dbReference type="NCBI Taxonomy" id="1538021"/>
    <lineage>
        <taxon>Bacteria</taxon>
        <taxon>Pseudomonadati</taxon>
        <taxon>Pseudomonadota</taxon>
        <taxon>Alphaproteobacteria</taxon>
        <taxon>Sphingomonadales</taxon>
        <taxon>Sphingomonadaceae</taxon>
        <taxon>Novosphingobium</taxon>
    </lineage>
</organism>
<comment type="caution">
    <text evidence="2">The sequence shown here is derived from an EMBL/GenBank/DDBJ whole genome shotgun (WGS) entry which is preliminary data.</text>
</comment>